<dbReference type="PANTHER" id="PTHR12668:SF37">
    <property type="entry name" value="PROTEIN FATTY ACID EXPORT 2, CHLOROPLASTIC"/>
    <property type="match status" value="1"/>
</dbReference>
<dbReference type="Pfam" id="PF03647">
    <property type="entry name" value="Tmemb_14"/>
    <property type="match status" value="1"/>
</dbReference>
<evidence type="ECO:0000256" key="2">
    <source>
        <dbReference type="ARBA" id="ARBA00022692"/>
    </source>
</evidence>
<keyword evidence="3 5" id="KW-1133">Transmembrane helix</keyword>
<feature type="transmembrane region" description="Helical" evidence="5">
    <location>
        <begin position="81"/>
        <end position="100"/>
    </location>
</feature>
<dbReference type="Proteomes" id="UP001333818">
    <property type="component" value="Unassembled WGS sequence"/>
</dbReference>
<gene>
    <name evidence="6" type="ORF">V2H45_19465</name>
</gene>
<feature type="transmembrane region" description="Helical" evidence="5">
    <location>
        <begin position="6"/>
        <end position="24"/>
    </location>
</feature>
<dbReference type="InterPro" id="IPR005349">
    <property type="entry name" value="TMEM14"/>
</dbReference>
<reference evidence="6" key="1">
    <citation type="submission" date="2024-01" db="EMBL/GenBank/DDBJ databases">
        <title>Bank of Algae and Cyanobacteria of the Azores (BACA) strain genomes.</title>
        <authorList>
            <person name="Luz R."/>
            <person name="Cordeiro R."/>
            <person name="Fonseca A."/>
            <person name="Goncalves V."/>
        </authorList>
    </citation>
    <scope>NUCLEOTIDE SEQUENCE</scope>
    <source>
        <strain evidence="6">BACA0141</strain>
    </source>
</reference>
<dbReference type="InterPro" id="IPR044890">
    <property type="entry name" value="TMEM14_sf"/>
</dbReference>
<keyword evidence="2 5" id="KW-0812">Transmembrane</keyword>
<evidence type="ECO:0000313" key="6">
    <source>
        <dbReference type="EMBL" id="MEE3718927.1"/>
    </source>
</evidence>
<dbReference type="AlphaFoldDB" id="A0AAW9PV57"/>
<protein>
    <submittedName>
        <fullName evidence="6">TMEM14 family protein</fullName>
    </submittedName>
</protein>
<evidence type="ECO:0000256" key="1">
    <source>
        <dbReference type="ARBA" id="ARBA00004370"/>
    </source>
</evidence>
<keyword evidence="7" id="KW-1185">Reference proteome</keyword>
<dbReference type="EMBL" id="JAZBJZ010000101">
    <property type="protein sequence ID" value="MEE3718927.1"/>
    <property type="molecule type" value="Genomic_DNA"/>
</dbReference>
<sequence length="102" mass="10368">MSVSIVATAAYGVLAIAGGIFGYVKSQSKVSMISGSISGVGLLVAAALQWQGQGWAKFLGLAIAALLVLVFALRLVKTRKFMPAGVMIMAGLAAIAAMLLPT</sequence>
<dbReference type="GO" id="GO:0015245">
    <property type="term" value="F:fatty acid transmembrane transporter activity"/>
    <property type="evidence" value="ECO:0007669"/>
    <property type="project" value="TreeGrafter"/>
</dbReference>
<dbReference type="RefSeq" id="WP_330485363.1">
    <property type="nucleotide sequence ID" value="NZ_JAZBJZ010000101.1"/>
</dbReference>
<evidence type="ECO:0000313" key="7">
    <source>
        <dbReference type="Proteomes" id="UP001333818"/>
    </source>
</evidence>
<proteinExistence type="predicted"/>
<dbReference type="PANTHER" id="PTHR12668">
    <property type="entry name" value="TRANSMEMBRANE PROTEIN 14, 15"/>
    <property type="match status" value="1"/>
</dbReference>
<organism evidence="6 7">
    <name type="scientific">Tumidithrix elongata BACA0141</name>
    <dbReference type="NCBI Taxonomy" id="2716417"/>
    <lineage>
        <taxon>Bacteria</taxon>
        <taxon>Bacillati</taxon>
        <taxon>Cyanobacteriota</taxon>
        <taxon>Cyanophyceae</taxon>
        <taxon>Pseudanabaenales</taxon>
        <taxon>Pseudanabaenaceae</taxon>
        <taxon>Tumidithrix</taxon>
        <taxon>Tumidithrix elongata</taxon>
    </lineage>
</organism>
<comment type="caution">
    <text evidence="6">The sequence shown here is derived from an EMBL/GenBank/DDBJ whole genome shotgun (WGS) entry which is preliminary data.</text>
</comment>
<evidence type="ECO:0000256" key="5">
    <source>
        <dbReference type="SAM" id="Phobius"/>
    </source>
</evidence>
<keyword evidence="4 5" id="KW-0472">Membrane</keyword>
<evidence type="ECO:0000256" key="4">
    <source>
        <dbReference type="ARBA" id="ARBA00023136"/>
    </source>
</evidence>
<comment type="subcellular location">
    <subcellularLocation>
        <location evidence="1">Membrane</location>
    </subcellularLocation>
</comment>
<dbReference type="GO" id="GO:0016020">
    <property type="term" value="C:membrane"/>
    <property type="evidence" value="ECO:0007669"/>
    <property type="project" value="UniProtKB-SubCell"/>
</dbReference>
<evidence type="ECO:0000256" key="3">
    <source>
        <dbReference type="ARBA" id="ARBA00022989"/>
    </source>
</evidence>
<name>A0AAW9PV57_9CYAN</name>
<feature type="transmembrane region" description="Helical" evidence="5">
    <location>
        <begin position="31"/>
        <end position="50"/>
    </location>
</feature>
<accession>A0AAW9PV57</accession>
<dbReference type="Gene3D" id="1.10.10.1740">
    <property type="entry name" value="Transmembrane protein 14-like"/>
    <property type="match status" value="1"/>
</dbReference>
<feature type="transmembrane region" description="Helical" evidence="5">
    <location>
        <begin position="56"/>
        <end position="76"/>
    </location>
</feature>